<evidence type="ECO:0000256" key="10">
    <source>
        <dbReference type="SAM" id="SignalP"/>
    </source>
</evidence>
<comment type="subcellular location">
    <subcellularLocation>
        <location evidence="1 8">Cell outer membrane</location>
        <topology evidence="1 8">Multi-pass membrane protein</topology>
    </subcellularLocation>
</comment>
<comment type="caution">
    <text evidence="13">The sequence shown here is derived from an EMBL/GenBank/DDBJ whole genome shotgun (WGS) entry which is preliminary data.</text>
</comment>
<dbReference type="Gene3D" id="2.60.40.1120">
    <property type="entry name" value="Carboxypeptidase-like, regulatory domain"/>
    <property type="match status" value="1"/>
</dbReference>
<evidence type="ECO:0000256" key="8">
    <source>
        <dbReference type="PROSITE-ProRule" id="PRU01360"/>
    </source>
</evidence>
<reference evidence="13 14" key="1">
    <citation type="submission" date="2020-08" db="EMBL/GenBank/DDBJ databases">
        <title>Sphingobacterium sp. DN00404 isolated from aquaculture water.</title>
        <authorList>
            <person name="Zhang M."/>
        </authorList>
    </citation>
    <scope>NUCLEOTIDE SEQUENCE [LARGE SCALE GENOMIC DNA]</scope>
    <source>
        <strain evidence="13 14">DN00404</strain>
    </source>
</reference>
<keyword evidence="2 8" id="KW-0813">Transport</keyword>
<feature type="domain" description="TonB-dependent receptor plug" evidence="12">
    <location>
        <begin position="118"/>
        <end position="226"/>
    </location>
</feature>
<dbReference type="RefSeq" id="WP_190993221.1">
    <property type="nucleotide sequence ID" value="NZ_JACOIK010000003.1"/>
</dbReference>
<dbReference type="Gene3D" id="2.40.170.20">
    <property type="entry name" value="TonB-dependent receptor, beta-barrel domain"/>
    <property type="match status" value="1"/>
</dbReference>
<dbReference type="NCBIfam" id="TIGR04057">
    <property type="entry name" value="SusC_RagA_signa"/>
    <property type="match status" value="1"/>
</dbReference>
<dbReference type="InterPro" id="IPR036942">
    <property type="entry name" value="Beta-barrel_TonB_sf"/>
</dbReference>
<evidence type="ECO:0000259" key="11">
    <source>
        <dbReference type="Pfam" id="PF00593"/>
    </source>
</evidence>
<keyword evidence="5 9" id="KW-0798">TonB box</keyword>
<dbReference type="NCBIfam" id="TIGR04056">
    <property type="entry name" value="OMP_RagA_SusC"/>
    <property type="match status" value="1"/>
</dbReference>
<keyword evidence="10" id="KW-0732">Signal</keyword>
<feature type="domain" description="TonB-dependent receptor-like beta-barrel" evidence="11">
    <location>
        <begin position="438"/>
        <end position="987"/>
    </location>
</feature>
<dbReference type="InterPro" id="IPR000531">
    <property type="entry name" value="Beta-barrel_TonB"/>
</dbReference>
<protein>
    <submittedName>
        <fullName evidence="13">TonB-dependent receptor</fullName>
    </submittedName>
</protein>
<name>A0ABR7YLL0_9SPHI</name>
<keyword evidence="13" id="KW-0675">Receptor</keyword>
<dbReference type="SUPFAM" id="SSF56935">
    <property type="entry name" value="Porins"/>
    <property type="match status" value="1"/>
</dbReference>
<evidence type="ECO:0000313" key="13">
    <source>
        <dbReference type="EMBL" id="MBD1432192.1"/>
    </source>
</evidence>
<dbReference type="InterPro" id="IPR008969">
    <property type="entry name" value="CarboxyPept-like_regulatory"/>
</dbReference>
<evidence type="ECO:0000256" key="6">
    <source>
        <dbReference type="ARBA" id="ARBA00023136"/>
    </source>
</evidence>
<evidence type="ECO:0000256" key="4">
    <source>
        <dbReference type="ARBA" id="ARBA00022692"/>
    </source>
</evidence>
<gene>
    <name evidence="13" type="ORF">H8B06_05085</name>
</gene>
<keyword evidence="3 8" id="KW-1134">Transmembrane beta strand</keyword>
<evidence type="ECO:0000256" key="9">
    <source>
        <dbReference type="RuleBase" id="RU003357"/>
    </source>
</evidence>
<dbReference type="Pfam" id="PF07715">
    <property type="entry name" value="Plug"/>
    <property type="match status" value="1"/>
</dbReference>
<comment type="similarity">
    <text evidence="8 9">Belongs to the TonB-dependent receptor family.</text>
</comment>
<feature type="signal peptide" evidence="10">
    <location>
        <begin position="1"/>
        <end position="25"/>
    </location>
</feature>
<dbReference type="PROSITE" id="PS52016">
    <property type="entry name" value="TONB_DEPENDENT_REC_3"/>
    <property type="match status" value="1"/>
</dbReference>
<dbReference type="InterPro" id="IPR012910">
    <property type="entry name" value="Plug_dom"/>
</dbReference>
<dbReference type="PROSITE" id="PS00018">
    <property type="entry name" value="EF_HAND_1"/>
    <property type="match status" value="1"/>
</dbReference>
<dbReference type="InterPro" id="IPR037066">
    <property type="entry name" value="Plug_dom_sf"/>
</dbReference>
<evidence type="ECO:0000256" key="2">
    <source>
        <dbReference type="ARBA" id="ARBA00022448"/>
    </source>
</evidence>
<evidence type="ECO:0000256" key="3">
    <source>
        <dbReference type="ARBA" id="ARBA00022452"/>
    </source>
</evidence>
<dbReference type="EMBL" id="JACOIK010000003">
    <property type="protein sequence ID" value="MBD1432192.1"/>
    <property type="molecule type" value="Genomic_DNA"/>
</dbReference>
<dbReference type="InterPro" id="IPR039426">
    <property type="entry name" value="TonB-dep_rcpt-like"/>
</dbReference>
<accession>A0ABR7YLL0</accession>
<keyword evidence="7 8" id="KW-0998">Cell outer membrane</keyword>
<dbReference type="Proteomes" id="UP000602759">
    <property type="component" value="Unassembled WGS sequence"/>
</dbReference>
<dbReference type="InterPro" id="IPR023996">
    <property type="entry name" value="TonB-dep_OMP_SusC/RagA"/>
</dbReference>
<evidence type="ECO:0000256" key="7">
    <source>
        <dbReference type="ARBA" id="ARBA00023237"/>
    </source>
</evidence>
<dbReference type="InterPro" id="IPR018247">
    <property type="entry name" value="EF_Hand_1_Ca_BS"/>
</dbReference>
<evidence type="ECO:0000259" key="12">
    <source>
        <dbReference type="Pfam" id="PF07715"/>
    </source>
</evidence>
<dbReference type="Gene3D" id="2.170.130.10">
    <property type="entry name" value="TonB-dependent receptor, plug domain"/>
    <property type="match status" value="1"/>
</dbReference>
<dbReference type="SUPFAM" id="SSF49464">
    <property type="entry name" value="Carboxypeptidase regulatory domain-like"/>
    <property type="match status" value="1"/>
</dbReference>
<sequence length="1022" mass="114972">MVLSRIFSVFGCLVIGLCFAGQVYAQTGVDGRVTTTQGEPLPGVSIIVQGTSNGVTTDTEGYYRLDNVSESAILVFRYIGYLSIERPLQGRITLNVQLEQDPSTLDEVVVVGFGTQKKATLTGAISTVEGKELVQSPVANISNSLVGRLPGLVALQPSGEPGFDQSRLKIRGIGTLNEGSESDPLVLVDGVPRNFNEIDPNEVENISILKDASATAVFGVRGANGVILITTKSGKSGKPQISYTANVGLQSPNSLPQMLDSYQYAMLHNEAERNMGRDQVFFSEQDLEAYRTGSDPIFRPSTNWYDQVLQETSAQQQHNFNIHGGSQDTRYFVSAGYFSQNGAYKVNEIQRDFSANPKYKRYNFRSNFDIDFNDNFSTSLKLAGQVADMNFPGQSAGEIFFRMLRANPLMNPGIVDGRIIDNVEGLPSNINNPLSFITSSGFRRNFNSTLNANIGLTHKLGFITEGLSARGMLAYDHYYQHWVARNKWTATYNIVRNPQDINEPVFIRNGEDTPFSFNEGYGRNRKIYTELAVDYARTFGDHNIGGLLLYMREKSHNPGYAYAVPMGYIGTVGRVTYDYAQRYLAEFNMGYNGSENFPEGNRFGFFPSFSLGWVLTEEPFMSNQKWLSFMKIRGSYGEVGNDKIGGERFLYLPDVFNYGGGYNFGDVNAGNFQWYGGSQEGKVGNPNVTWERAQKTNIGLEFNLFDNKIGFVGDLFWEKRDNILSYLGTVPALVQAPLPPANISSVENRGFEVEAKFNHHFGDFNYWFRANYTFARNEIRYMDEPNRPYDYMRRTGRPVGQFFGLESSGFYNTTQEIEDSGITSWAWGSPQPGDIRYIDQNGDGEINEYDIRSIGYSTFPQGVYGISVGFDYKGFDFSVLFQGAERASFYLNEMAAWPFDTDWGSAQEIHLERWTEERYTNGEAITFPRLELSPNSGKHNYTQSDFWLKEGRYLRLKNAEIAYRFTGSFLSKVGARQLRVFANGNNLLTWSNIKNFDPEAPSGRGQFYPQMRVYNFGVNIQF</sequence>
<keyword evidence="4 8" id="KW-0812">Transmembrane</keyword>
<dbReference type="InterPro" id="IPR023997">
    <property type="entry name" value="TonB-dep_OMP_SusC/RagA_CS"/>
</dbReference>
<feature type="chain" id="PRO_5045362129" evidence="10">
    <location>
        <begin position="26"/>
        <end position="1022"/>
    </location>
</feature>
<evidence type="ECO:0000256" key="5">
    <source>
        <dbReference type="ARBA" id="ARBA00023077"/>
    </source>
</evidence>
<keyword evidence="14" id="KW-1185">Reference proteome</keyword>
<keyword evidence="6 8" id="KW-0472">Membrane</keyword>
<dbReference type="Pfam" id="PF00593">
    <property type="entry name" value="TonB_dep_Rec_b-barrel"/>
    <property type="match status" value="1"/>
</dbReference>
<evidence type="ECO:0000313" key="14">
    <source>
        <dbReference type="Proteomes" id="UP000602759"/>
    </source>
</evidence>
<evidence type="ECO:0000256" key="1">
    <source>
        <dbReference type="ARBA" id="ARBA00004571"/>
    </source>
</evidence>
<proteinExistence type="inferred from homology"/>
<organism evidence="13 14">
    <name type="scientific">Sphingobacterium micropteri</name>
    <dbReference type="NCBI Taxonomy" id="2763501"/>
    <lineage>
        <taxon>Bacteria</taxon>
        <taxon>Pseudomonadati</taxon>
        <taxon>Bacteroidota</taxon>
        <taxon>Sphingobacteriia</taxon>
        <taxon>Sphingobacteriales</taxon>
        <taxon>Sphingobacteriaceae</taxon>
        <taxon>Sphingobacterium</taxon>
    </lineage>
</organism>
<dbReference type="Pfam" id="PF13715">
    <property type="entry name" value="CarbopepD_reg_2"/>
    <property type="match status" value="1"/>
</dbReference>